<evidence type="ECO:0000313" key="1">
    <source>
        <dbReference type="EMBL" id="PNT76720.1"/>
    </source>
</evidence>
<evidence type="ECO:0008006" key="4">
    <source>
        <dbReference type="Google" id="ProtNLM"/>
    </source>
</evidence>
<dbReference type="InParanoid" id="A0A2K2DR20"/>
<dbReference type="FunCoup" id="A0A2K2DR20">
    <property type="interactions" value="245"/>
</dbReference>
<dbReference type="OrthoDB" id="684339at2759"/>
<reference evidence="2" key="3">
    <citation type="submission" date="2018-08" db="UniProtKB">
        <authorList>
            <consortium name="EnsemblPlants"/>
        </authorList>
    </citation>
    <scope>IDENTIFICATION</scope>
    <source>
        <strain evidence="2">cv. Bd21</strain>
    </source>
</reference>
<dbReference type="EnsemblPlants" id="PNT76720">
    <property type="protein sequence ID" value="PNT76720"/>
    <property type="gene ID" value="BRADI_1g52131v3"/>
</dbReference>
<reference evidence="1 2" key="1">
    <citation type="journal article" date="2010" name="Nature">
        <title>Genome sequencing and analysis of the model grass Brachypodium distachyon.</title>
        <authorList>
            <consortium name="International Brachypodium Initiative"/>
        </authorList>
    </citation>
    <scope>NUCLEOTIDE SEQUENCE [LARGE SCALE GENOMIC DNA]</scope>
    <source>
        <strain evidence="1 2">Bd21</strain>
    </source>
</reference>
<reference evidence="1" key="2">
    <citation type="submission" date="2017-06" db="EMBL/GenBank/DDBJ databases">
        <title>WGS assembly of Brachypodium distachyon.</title>
        <authorList>
            <consortium name="The International Brachypodium Initiative"/>
            <person name="Lucas S."/>
            <person name="Harmon-Smith M."/>
            <person name="Lail K."/>
            <person name="Tice H."/>
            <person name="Grimwood J."/>
            <person name="Bruce D."/>
            <person name="Barry K."/>
            <person name="Shu S."/>
            <person name="Lindquist E."/>
            <person name="Wang M."/>
            <person name="Pitluck S."/>
            <person name="Vogel J.P."/>
            <person name="Garvin D.F."/>
            <person name="Mockler T.C."/>
            <person name="Schmutz J."/>
            <person name="Rokhsar D."/>
            <person name="Bevan M.W."/>
        </authorList>
    </citation>
    <scope>NUCLEOTIDE SEQUENCE</scope>
    <source>
        <strain evidence="1">Bd21</strain>
    </source>
</reference>
<gene>
    <name evidence="1" type="ORF">BRADI_1g52131v3</name>
</gene>
<dbReference type="Proteomes" id="UP000008810">
    <property type="component" value="Chromosome 1"/>
</dbReference>
<dbReference type="PANTHER" id="PTHR36617">
    <property type="entry name" value="PROTEIN, PUTATIVE-RELATED"/>
    <property type="match status" value="1"/>
</dbReference>
<evidence type="ECO:0000313" key="2">
    <source>
        <dbReference type="EnsemblPlants" id="PNT76720"/>
    </source>
</evidence>
<dbReference type="EMBL" id="CM000880">
    <property type="protein sequence ID" value="PNT76720.1"/>
    <property type="molecule type" value="Genomic_DNA"/>
</dbReference>
<keyword evidence="3" id="KW-1185">Reference proteome</keyword>
<name>A0A2K2DR20_BRADI</name>
<proteinExistence type="predicted"/>
<protein>
    <recommendedName>
        <fullName evidence="4">Reverse transcriptase zinc-binding domain-containing protein</fullName>
    </recommendedName>
</protein>
<dbReference type="PANTHER" id="PTHR36617:SF8">
    <property type="entry name" value="OS10G0457800 PROTEIN"/>
    <property type="match status" value="1"/>
</dbReference>
<evidence type="ECO:0000313" key="3">
    <source>
        <dbReference type="Proteomes" id="UP000008810"/>
    </source>
</evidence>
<accession>A0A2K2DR20</accession>
<dbReference type="Gramene" id="PNT76720">
    <property type="protein sequence ID" value="PNT76720"/>
    <property type="gene ID" value="BRADI_1g52131v3"/>
</dbReference>
<organism evidence="1">
    <name type="scientific">Brachypodium distachyon</name>
    <name type="common">Purple false brome</name>
    <name type="synonym">Trachynia distachya</name>
    <dbReference type="NCBI Taxonomy" id="15368"/>
    <lineage>
        <taxon>Eukaryota</taxon>
        <taxon>Viridiplantae</taxon>
        <taxon>Streptophyta</taxon>
        <taxon>Embryophyta</taxon>
        <taxon>Tracheophyta</taxon>
        <taxon>Spermatophyta</taxon>
        <taxon>Magnoliopsida</taxon>
        <taxon>Liliopsida</taxon>
        <taxon>Poales</taxon>
        <taxon>Poaceae</taxon>
        <taxon>BOP clade</taxon>
        <taxon>Pooideae</taxon>
        <taxon>Stipodae</taxon>
        <taxon>Brachypodieae</taxon>
        <taxon>Brachypodium</taxon>
    </lineage>
</organism>
<sequence length="243" mass="27610">MGLPLPCDAFDRALFRASTQISLGDGASTLFWHGAWLSDGSSPGQRWPGLLAIATRKHRTVQMELRDRNCIRSLLRINSPQHLSDFVELWDCISTVTLSLQQDRICWRWTSSETYTTALTYKAQFLGSIPPFSSSKLWTTQAEPNFSQEVWGHIQLWSQNTSVPITATPCGSINELWGLAISGLPKRERRNLSGRLIYTWWGVWKECNRRIFRASSMTALQVAYLVWEKYQGRLRACSPNPGG</sequence>
<dbReference type="AlphaFoldDB" id="A0A2K2DR20"/>